<dbReference type="EMBL" id="CM001887">
    <property type="protein sequence ID" value="EOY31707.1"/>
    <property type="molecule type" value="Genomic_DNA"/>
</dbReference>
<gene>
    <name evidence="2" type="ORF">TCM_038777</name>
</gene>
<accession>A0A061GRE3</accession>
<keyword evidence="3" id="KW-1185">Reference proteome</keyword>
<reference evidence="2 3" key="1">
    <citation type="journal article" date="2013" name="Genome Biol.">
        <title>The genome sequence of the most widely cultivated cacao type and its use to identify candidate genes regulating pod color.</title>
        <authorList>
            <person name="Motamayor J.C."/>
            <person name="Mockaitis K."/>
            <person name="Schmutz J."/>
            <person name="Haiminen N."/>
            <person name="Iii D.L."/>
            <person name="Cornejo O."/>
            <person name="Findley S.D."/>
            <person name="Zheng P."/>
            <person name="Utro F."/>
            <person name="Royaert S."/>
            <person name="Saski C."/>
            <person name="Jenkins J."/>
            <person name="Podicheti R."/>
            <person name="Zhao M."/>
            <person name="Scheffler B.E."/>
            <person name="Stack J.C."/>
            <person name="Feltus F.A."/>
            <person name="Mustiga G.M."/>
            <person name="Amores F."/>
            <person name="Phillips W."/>
            <person name="Marelli J.P."/>
            <person name="May G.D."/>
            <person name="Shapiro H."/>
            <person name="Ma J."/>
            <person name="Bustamante C.D."/>
            <person name="Schnell R.J."/>
            <person name="Main D."/>
            <person name="Gilbert D."/>
            <person name="Parida L."/>
            <person name="Kuhn D.N."/>
        </authorList>
    </citation>
    <scope>NUCLEOTIDE SEQUENCE [LARGE SCALE GENOMIC DNA]</scope>
    <source>
        <strain evidence="3">cv. Matina 1-6</strain>
    </source>
</reference>
<dbReference type="Proteomes" id="UP000026915">
    <property type="component" value="Chromosome 9"/>
</dbReference>
<dbReference type="HOGENOM" id="CLU_2836431_0_0_1"/>
<keyword evidence="1" id="KW-1133">Transmembrane helix</keyword>
<dbReference type="InParanoid" id="A0A061GRE3"/>
<evidence type="ECO:0000313" key="3">
    <source>
        <dbReference type="Proteomes" id="UP000026915"/>
    </source>
</evidence>
<protein>
    <submittedName>
        <fullName evidence="2">Uncharacterized protein</fullName>
    </submittedName>
</protein>
<keyword evidence="1" id="KW-0472">Membrane</keyword>
<feature type="transmembrane region" description="Helical" evidence="1">
    <location>
        <begin position="6"/>
        <end position="27"/>
    </location>
</feature>
<proteinExistence type="predicted"/>
<dbReference type="Gramene" id="EOY31707">
    <property type="protein sequence ID" value="EOY31707"/>
    <property type="gene ID" value="TCM_038777"/>
</dbReference>
<keyword evidence="1" id="KW-0812">Transmembrane</keyword>
<name>A0A061GRE3_THECC</name>
<dbReference type="AlphaFoldDB" id="A0A061GRE3"/>
<sequence>MVYIYILMFLICNISILGLFPIFALLMEPMIIESMRLTPLSSLFFLQISDQLACITLTHFDSLQHR</sequence>
<organism evidence="2 3">
    <name type="scientific">Theobroma cacao</name>
    <name type="common">Cacao</name>
    <name type="synonym">Cocoa</name>
    <dbReference type="NCBI Taxonomy" id="3641"/>
    <lineage>
        <taxon>Eukaryota</taxon>
        <taxon>Viridiplantae</taxon>
        <taxon>Streptophyta</taxon>
        <taxon>Embryophyta</taxon>
        <taxon>Tracheophyta</taxon>
        <taxon>Spermatophyta</taxon>
        <taxon>Magnoliopsida</taxon>
        <taxon>eudicotyledons</taxon>
        <taxon>Gunneridae</taxon>
        <taxon>Pentapetalae</taxon>
        <taxon>rosids</taxon>
        <taxon>malvids</taxon>
        <taxon>Malvales</taxon>
        <taxon>Malvaceae</taxon>
        <taxon>Byttnerioideae</taxon>
        <taxon>Theobroma</taxon>
    </lineage>
</organism>
<evidence type="ECO:0000256" key="1">
    <source>
        <dbReference type="SAM" id="Phobius"/>
    </source>
</evidence>
<evidence type="ECO:0000313" key="2">
    <source>
        <dbReference type="EMBL" id="EOY31707.1"/>
    </source>
</evidence>